<evidence type="ECO:0000313" key="3">
    <source>
        <dbReference type="Proteomes" id="UP000005307"/>
    </source>
</evidence>
<dbReference type="KEGG" id="oat:OAN307_c35360"/>
<keyword evidence="1" id="KW-0812">Transmembrane</keyword>
<keyword evidence="1" id="KW-1133">Transmembrane helix</keyword>
<proteinExistence type="predicted"/>
<evidence type="ECO:0000256" key="1">
    <source>
        <dbReference type="SAM" id="Phobius"/>
    </source>
</evidence>
<sequence>MVSREGATCARRNLLGLMCVVPLTTVFFMLFRLFRRFRPFTQLGQFKRVSGQEMVKNYGTEDVAAP</sequence>
<dbReference type="EMBL" id="CP003740">
    <property type="protein sequence ID" value="AGI69014.1"/>
    <property type="molecule type" value="Genomic_DNA"/>
</dbReference>
<dbReference type="HOGENOM" id="CLU_2826887_0_0_5"/>
<organism evidence="2 3">
    <name type="scientific">Octadecabacter antarcticus 307</name>
    <dbReference type="NCBI Taxonomy" id="391626"/>
    <lineage>
        <taxon>Bacteria</taxon>
        <taxon>Pseudomonadati</taxon>
        <taxon>Pseudomonadota</taxon>
        <taxon>Alphaproteobacteria</taxon>
        <taxon>Rhodobacterales</taxon>
        <taxon>Roseobacteraceae</taxon>
        <taxon>Octadecabacter</taxon>
    </lineage>
</organism>
<protein>
    <submittedName>
        <fullName evidence="2">Uncharacterized protein</fullName>
    </submittedName>
</protein>
<reference evidence="2 3" key="1">
    <citation type="journal article" date="2013" name="PLoS ONE">
        <title>Poles Apart: Arctic and Antarctic Octadecabacter strains Share High Genome Plasticity and a New Type of Xanthorhodopsin.</title>
        <authorList>
            <person name="Vollmers J."/>
            <person name="Voget S."/>
            <person name="Dietrich S."/>
            <person name="Gollnow K."/>
            <person name="Smits M."/>
            <person name="Meyer K."/>
            <person name="Brinkhoff T."/>
            <person name="Simon M."/>
            <person name="Daniel R."/>
        </authorList>
    </citation>
    <scope>NUCLEOTIDE SEQUENCE [LARGE SCALE GENOMIC DNA]</scope>
    <source>
        <strain evidence="2 3">307</strain>
    </source>
</reference>
<evidence type="ECO:0000313" key="2">
    <source>
        <dbReference type="EMBL" id="AGI69014.1"/>
    </source>
</evidence>
<keyword evidence="3" id="KW-1185">Reference proteome</keyword>
<feature type="transmembrane region" description="Helical" evidence="1">
    <location>
        <begin position="14"/>
        <end position="34"/>
    </location>
</feature>
<name>M9R8P8_9RHOB</name>
<dbReference type="AlphaFoldDB" id="M9R8P8"/>
<dbReference type="Proteomes" id="UP000005307">
    <property type="component" value="Chromosome"/>
</dbReference>
<keyword evidence="1" id="KW-0472">Membrane</keyword>
<dbReference type="STRING" id="391626.OAN307_c35360"/>
<gene>
    <name evidence="2" type="ORF">OAN307_c35360</name>
</gene>
<accession>M9R8P8</accession>